<dbReference type="EMBL" id="AGDY01000005">
    <property type="protein sequence ID" value="EMB22214.1"/>
    <property type="molecule type" value="Genomic_DNA"/>
</dbReference>
<name>A0A0F6MPJ0_TREDN</name>
<dbReference type="PROSITE" id="PS50965">
    <property type="entry name" value="NERD"/>
    <property type="match status" value="1"/>
</dbReference>
<dbReference type="Gene3D" id="3.30.65.10">
    <property type="entry name" value="Bacterial Topoisomerase I, domain 1"/>
    <property type="match status" value="1"/>
</dbReference>
<dbReference type="GO" id="GO:0003916">
    <property type="term" value="F:DNA topoisomerase activity"/>
    <property type="evidence" value="ECO:0007669"/>
    <property type="project" value="InterPro"/>
</dbReference>
<sequence length="255" mass="29863">MLLIIFGFIAFILVIFFLGKWAWVSKGEMGEHYVSKILSSLDENEYKIFNDVMLRTKNGKTTQIDHIVISAYGIFVIETKNYNGWIFGNEKAEYWMQVIYNEKHKFRNPVKQNQAHIFALKELLAEYSDIKYFPIVVFVGNAELKDIESNMPVIYDDDLLDLIYSDITNKCLTEIEIHKIVDLLSSKNIVDDELRIEHVNNIKQTVVERKLKMENLICPRCNGKLKLREGKSGKFYGCSNYPRCRFTMPFFKKDV</sequence>
<dbReference type="PATRIC" id="fig|999434.4.peg.1175"/>
<dbReference type="GO" id="GO:0006265">
    <property type="term" value="P:DNA topological change"/>
    <property type="evidence" value="ECO:0007669"/>
    <property type="project" value="InterPro"/>
</dbReference>
<dbReference type="GO" id="GO:0003677">
    <property type="term" value="F:DNA binding"/>
    <property type="evidence" value="ECO:0007669"/>
    <property type="project" value="InterPro"/>
</dbReference>
<dbReference type="InterPro" id="IPR013498">
    <property type="entry name" value="Topo_IA_Znf"/>
</dbReference>
<reference evidence="2" key="1">
    <citation type="submission" date="2012-01" db="EMBL/GenBank/DDBJ databases">
        <title>The Genome Sequence of Treponema denticola OTK.</title>
        <authorList>
            <consortium name="The Broad Institute Genome Sequencing Platform"/>
            <person name="Earl A."/>
            <person name="Ward D."/>
            <person name="Feldgarden M."/>
            <person name="Gevers D."/>
            <person name="Blanton J.M."/>
            <person name="Fenno C.J."/>
            <person name="Baranova O.V."/>
            <person name="Mathney J."/>
            <person name="Dewhirst F.E."/>
            <person name="Izard J."/>
            <person name="Young S.K."/>
            <person name="Zeng Q."/>
            <person name="Gargeya S."/>
            <person name="Fitzgerald M."/>
            <person name="Haas B."/>
            <person name="Abouelleil A."/>
            <person name="Alvarado L."/>
            <person name="Arachchi H.M."/>
            <person name="Berlin A."/>
            <person name="Chapman S.B."/>
            <person name="Gearin G."/>
            <person name="Goldberg J."/>
            <person name="Griggs A."/>
            <person name="Gujja S."/>
            <person name="Hansen M."/>
            <person name="Heiman D."/>
            <person name="Howarth C."/>
            <person name="Larimer J."/>
            <person name="Lui A."/>
            <person name="MacDonald P.J.P."/>
            <person name="McCowen C."/>
            <person name="Montmayeur A."/>
            <person name="Murphy C."/>
            <person name="Neiman D."/>
            <person name="Pearson M."/>
            <person name="Priest M."/>
            <person name="Roberts A."/>
            <person name="Saif S."/>
            <person name="Shea T."/>
            <person name="Sisk P."/>
            <person name="Stolte C."/>
            <person name="Sykes S."/>
            <person name="Wortman J."/>
            <person name="Nusbaum C."/>
            <person name="Birren B."/>
        </authorList>
    </citation>
    <scope>NUCLEOTIDE SEQUENCE [LARGE SCALE GENOMIC DNA]</scope>
    <source>
        <strain evidence="2">OTK</strain>
    </source>
</reference>
<dbReference type="InterPro" id="IPR011528">
    <property type="entry name" value="NERD"/>
</dbReference>
<dbReference type="GO" id="GO:0005694">
    <property type="term" value="C:chromosome"/>
    <property type="evidence" value="ECO:0007669"/>
    <property type="project" value="InterPro"/>
</dbReference>
<dbReference type="Pfam" id="PF08378">
    <property type="entry name" value="NERD"/>
    <property type="match status" value="1"/>
</dbReference>
<evidence type="ECO:0000259" key="1">
    <source>
        <dbReference type="PROSITE" id="PS50965"/>
    </source>
</evidence>
<proteinExistence type="predicted"/>
<organism evidence="2">
    <name type="scientific">Treponema denticola OTK</name>
    <dbReference type="NCBI Taxonomy" id="999434"/>
    <lineage>
        <taxon>Bacteria</taxon>
        <taxon>Pseudomonadati</taxon>
        <taxon>Spirochaetota</taxon>
        <taxon>Spirochaetia</taxon>
        <taxon>Spirochaetales</taxon>
        <taxon>Treponemataceae</taxon>
        <taxon>Treponema</taxon>
    </lineage>
</organism>
<dbReference type="HOGENOM" id="CLU_068011_2_0_12"/>
<accession>A0A0F6MPJ0</accession>
<evidence type="ECO:0000313" key="2">
    <source>
        <dbReference type="EMBL" id="EMB22214.1"/>
    </source>
</evidence>
<gene>
    <name evidence="2" type="ORF">HMPREF9723_01132</name>
</gene>
<dbReference type="AlphaFoldDB" id="A0A0F6MPJ0"/>
<feature type="domain" description="NERD" evidence="1">
    <location>
        <begin position="26"/>
        <end position="143"/>
    </location>
</feature>
<keyword evidence="2" id="KW-0413">Isomerase</keyword>
<comment type="caution">
    <text evidence="2">The sequence shown here is derived from an EMBL/GenBank/DDBJ whole genome shotgun (WGS) entry which is preliminary data.</text>
</comment>
<dbReference type="SUPFAM" id="SSF57783">
    <property type="entry name" value="Zinc beta-ribbon"/>
    <property type="match status" value="1"/>
</dbReference>
<dbReference type="Proteomes" id="UP000011701">
    <property type="component" value="Chromosome"/>
</dbReference>
<protein>
    <submittedName>
        <fullName evidence="2">DNA topoisomerase 1</fullName>
    </submittedName>
</protein>
<dbReference type="Pfam" id="PF01396">
    <property type="entry name" value="Zn_ribbon_Top1"/>
    <property type="match status" value="1"/>
</dbReference>